<dbReference type="Proteomes" id="UP000030640">
    <property type="component" value="Unassembled WGS sequence"/>
</dbReference>
<dbReference type="VEuPathDB" id="PlasmoDB:C922_00973"/>
<keyword evidence="2" id="KW-1185">Reference proteome</keyword>
<gene>
    <name evidence="1" type="ORF">C922_00973</name>
</gene>
<accession>W7AHT5</accession>
<sequence>MKKIKLNITREDDNLQSNIYYVCEKNILISQLNLTINYDENNMDEDEIVEQSKDTANSHTKDKRAKQLKGINIKISYSDELNNLYLNNVINNLYDYIFESKENNFNIHKNDRWQVFINIYIYEYTPFIYDHICNVINVHLSLLLIPFCFYDFDEKWYRCVQNYDELSRLLSGGSSFFCDPAEAGGEAPADIIILDRNEQNKKIIINQLENNNFDLFVEKKKGETAEGLFRRVLIKYIPILRTANVDDQLAYVIKFVEYEDFLLRTQNIDDNIYNNIVEKHSFCNFTKKTSFDTMPCANNADKFDPHENYYILFNANTANVDEGSILENSRETIQFYYDFIVNYCTRYFAAHFVK</sequence>
<evidence type="ECO:0000313" key="2">
    <source>
        <dbReference type="Proteomes" id="UP000030640"/>
    </source>
</evidence>
<dbReference type="OrthoDB" id="391656at2759"/>
<dbReference type="EMBL" id="KI965462">
    <property type="protein sequence ID" value="EUD68574.1"/>
    <property type="molecule type" value="Genomic_DNA"/>
</dbReference>
<name>W7AHT5_9APIC</name>
<protein>
    <submittedName>
        <fullName evidence="1">Uncharacterized protein</fullName>
    </submittedName>
</protein>
<organism evidence="1 2">
    <name type="scientific">Plasmodium inui San Antonio 1</name>
    <dbReference type="NCBI Taxonomy" id="1237626"/>
    <lineage>
        <taxon>Eukaryota</taxon>
        <taxon>Sar</taxon>
        <taxon>Alveolata</taxon>
        <taxon>Apicomplexa</taxon>
        <taxon>Aconoidasida</taxon>
        <taxon>Haemosporida</taxon>
        <taxon>Plasmodiidae</taxon>
        <taxon>Plasmodium</taxon>
        <taxon>Plasmodium (Plasmodium)</taxon>
    </lineage>
</organism>
<dbReference type="AlphaFoldDB" id="W7AHT5"/>
<proteinExistence type="predicted"/>
<reference evidence="1 2" key="1">
    <citation type="submission" date="2013-02" db="EMBL/GenBank/DDBJ databases">
        <title>The Genome Sequence of Plasmodium inui San Antonio 1.</title>
        <authorList>
            <consortium name="The Broad Institute Genome Sequencing Platform"/>
            <consortium name="The Broad Institute Genome Sequencing Center for Infectious Disease"/>
            <person name="Neafsey D."/>
            <person name="Cheeseman I."/>
            <person name="Volkman S."/>
            <person name="Adams J."/>
            <person name="Walker B."/>
            <person name="Young S.K."/>
            <person name="Zeng Q."/>
            <person name="Gargeya S."/>
            <person name="Fitzgerald M."/>
            <person name="Haas B."/>
            <person name="Abouelleil A."/>
            <person name="Alvarado L."/>
            <person name="Arachchi H.M."/>
            <person name="Berlin A.M."/>
            <person name="Chapman S.B."/>
            <person name="Dewar J."/>
            <person name="Goldberg J."/>
            <person name="Griggs A."/>
            <person name="Gujja S."/>
            <person name="Hansen M."/>
            <person name="Howarth C."/>
            <person name="Imamovic A."/>
            <person name="Larimer J."/>
            <person name="McCowan C."/>
            <person name="Murphy C."/>
            <person name="Neiman D."/>
            <person name="Pearson M."/>
            <person name="Priest M."/>
            <person name="Roberts A."/>
            <person name="Saif S."/>
            <person name="Shea T."/>
            <person name="Sisk P."/>
            <person name="Sykes S."/>
            <person name="Wortman J."/>
            <person name="Nusbaum C."/>
            <person name="Birren B."/>
        </authorList>
    </citation>
    <scope>NUCLEOTIDE SEQUENCE [LARGE SCALE GENOMIC DNA]</scope>
    <source>
        <strain evidence="1 2">San Antonio 1</strain>
    </source>
</reference>
<dbReference type="RefSeq" id="XP_008814804.1">
    <property type="nucleotide sequence ID" value="XM_008816582.1"/>
</dbReference>
<evidence type="ECO:0000313" key="1">
    <source>
        <dbReference type="EMBL" id="EUD68574.1"/>
    </source>
</evidence>
<dbReference type="GeneID" id="20036247"/>